<dbReference type="STRING" id="4540.A0A3L6SU28"/>
<dbReference type="Proteomes" id="UP000275267">
    <property type="component" value="Unassembled WGS sequence"/>
</dbReference>
<evidence type="ECO:0000313" key="3">
    <source>
        <dbReference type="EMBL" id="RLN25580.1"/>
    </source>
</evidence>
<dbReference type="PANTHER" id="PTHR45521">
    <property type="entry name" value="TSET COMPLEX MEMBER TSTF"/>
    <property type="match status" value="1"/>
</dbReference>
<dbReference type="EMBL" id="PQIB02000004">
    <property type="protein sequence ID" value="RLN25580.1"/>
    <property type="molecule type" value="Genomic_DNA"/>
</dbReference>
<reference evidence="4" key="1">
    <citation type="journal article" date="2019" name="Nat. Commun.">
        <title>The genome of broomcorn millet.</title>
        <authorList>
            <person name="Zou C."/>
            <person name="Miki D."/>
            <person name="Li D."/>
            <person name="Tang Q."/>
            <person name="Xiao L."/>
            <person name="Rajput S."/>
            <person name="Deng P."/>
            <person name="Jia W."/>
            <person name="Huang R."/>
            <person name="Zhang M."/>
            <person name="Sun Y."/>
            <person name="Hu J."/>
            <person name="Fu X."/>
            <person name="Schnable P.S."/>
            <person name="Li F."/>
            <person name="Zhang H."/>
            <person name="Feng B."/>
            <person name="Zhu X."/>
            <person name="Liu R."/>
            <person name="Schnable J.C."/>
            <person name="Zhu J.-K."/>
            <person name="Zhang H."/>
        </authorList>
    </citation>
    <scope>NUCLEOTIDE SEQUENCE [LARGE SCALE GENOMIC DNA]</scope>
</reference>
<keyword evidence="4" id="KW-1185">Reference proteome</keyword>
<protein>
    <submittedName>
        <fullName evidence="3">Uncharacterized protein</fullName>
    </submittedName>
</protein>
<organism evidence="3 4">
    <name type="scientific">Panicum miliaceum</name>
    <name type="common">Proso millet</name>
    <name type="synonym">Broomcorn millet</name>
    <dbReference type="NCBI Taxonomy" id="4540"/>
    <lineage>
        <taxon>Eukaryota</taxon>
        <taxon>Viridiplantae</taxon>
        <taxon>Streptophyta</taxon>
        <taxon>Embryophyta</taxon>
        <taxon>Tracheophyta</taxon>
        <taxon>Spermatophyta</taxon>
        <taxon>Magnoliopsida</taxon>
        <taxon>Liliopsida</taxon>
        <taxon>Poales</taxon>
        <taxon>Poaceae</taxon>
        <taxon>PACMAD clade</taxon>
        <taxon>Panicoideae</taxon>
        <taxon>Panicodae</taxon>
        <taxon>Paniceae</taxon>
        <taxon>Panicinae</taxon>
        <taxon>Panicum</taxon>
        <taxon>Panicum sect. Panicum</taxon>
    </lineage>
</organism>
<dbReference type="Pfam" id="PF00400">
    <property type="entry name" value="WD40"/>
    <property type="match status" value="1"/>
</dbReference>
<dbReference type="Gene3D" id="1.25.40.470">
    <property type="match status" value="1"/>
</dbReference>
<feature type="region of interest" description="Disordered" evidence="2">
    <location>
        <begin position="1167"/>
        <end position="1186"/>
    </location>
</feature>
<dbReference type="PROSITE" id="PS50082">
    <property type="entry name" value="WD_REPEATS_2"/>
    <property type="match status" value="1"/>
</dbReference>
<dbReference type="Gene3D" id="2.130.10.10">
    <property type="entry name" value="YVTN repeat-like/Quinoprotein amine dehydrogenase"/>
    <property type="match status" value="2"/>
</dbReference>
<feature type="compositionally biased region" description="Pro residues" evidence="2">
    <location>
        <begin position="1363"/>
        <end position="1377"/>
    </location>
</feature>
<evidence type="ECO:0000256" key="2">
    <source>
        <dbReference type="SAM" id="MobiDB-lite"/>
    </source>
</evidence>
<dbReference type="InterPro" id="IPR015943">
    <property type="entry name" value="WD40/YVTN_repeat-like_dom_sf"/>
</dbReference>
<feature type="compositionally biased region" description="Low complexity" evidence="2">
    <location>
        <begin position="1268"/>
        <end position="1331"/>
    </location>
</feature>
<feature type="compositionally biased region" description="Low complexity" evidence="2">
    <location>
        <begin position="1233"/>
        <end position="1249"/>
    </location>
</feature>
<dbReference type="OrthoDB" id="509637at2759"/>
<feature type="compositionally biased region" description="Polar residues" evidence="2">
    <location>
        <begin position="1250"/>
        <end position="1260"/>
    </location>
</feature>
<dbReference type="SMART" id="SM00320">
    <property type="entry name" value="WD40"/>
    <property type="match status" value="4"/>
</dbReference>
<evidence type="ECO:0000256" key="1">
    <source>
        <dbReference type="PROSITE-ProRule" id="PRU00221"/>
    </source>
</evidence>
<dbReference type="SUPFAM" id="SSF50978">
    <property type="entry name" value="WD40 repeat-like"/>
    <property type="match status" value="1"/>
</dbReference>
<dbReference type="PANTHER" id="PTHR45521:SF2">
    <property type="entry name" value="TRANSDUCIN_WD40 REPEAT-LIKE SUPERFAMILY PROTEIN"/>
    <property type="match status" value="1"/>
</dbReference>
<accession>A0A3L6SU28</accession>
<proteinExistence type="predicted"/>
<evidence type="ECO:0000313" key="4">
    <source>
        <dbReference type="Proteomes" id="UP000275267"/>
    </source>
</evidence>
<dbReference type="InterPro" id="IPR053290">
    <property type="entry name" value="TSET_complex_member"/>
</dbReference>
<dbReference type="InterPro" id="IPR001680">
    <property type="entry name" value="WD40_rpt"/>
</dbReference>
<feature type="region of interest" description="Disordered" evidence="2">
    <location>
        <begin position="1194"/>
        <end position="1377"/>
    </location>
</feature>
<gene>
    <name evidence="3" type="ORF">C2845_PM07G18050</name>
</gene>
<comment type="caution">
    <text evidence="3">The sequence shown here is derived from an EMBL/GenBank/DDBJ whole genome shotgun (WGS) entry which is preliminary data.</text>
</comment>
<feature type="repeat" description="WD" evidence="1">
    <location>
        <begin position="258"/>
        <end position="302"/>
    </location>
</feature>
<name>A0A3L6SU28_PANMI</name>
<dbReference type="InterPro" id="IPR036322">
    <property type="entry name" value="WD40_repeat_dom_sf"/>
</dbReference>
<keyword evidence="1" id="KW-0853">WD repeat</keyword>
<sequence length="1377" mass="146753">MLRLRAFRPTSDKVVKIQLHPTHPWLVTADANDRVSVWDWEHRQVIYELKAGGVDERRLVGAKLEKLAEGDDSKGKPTEAIRGGSVKQVSFYDDDVRFWQHWRNCSAAAEAPTAVNQQSSTFSAPAPSTRGRHFVVICCENKVIFLDLVTMRGRDVPKQELDNRSLLCMEFLFRSSSSDAPLIAFGSSDGVIRVLSMLTWKLVRRYTGGHKGAIACLMTYMSAAGEVHLVSGGSDGLLILWSADHIHDSRELVPKISMKAHDGGVVAVELSRVMGSAPQLITIGADKTLAIWDTVTFKEIRRIKPVPKLACHSVASWCHPRAPNLDILTCVKDSHIWAIEHPTYSALTRPLCELSSLVPPQVLAQHKKLRVYCMVAHPLQPHLVATGTNIGIILSEFDPRALPAIAPLPTPTGNKEHSAVYIVERELRLLNFQLSNTANPSLGNAGVASDTGRSRNESIEQLVVKQTKKHISTPAPHDSYSVLSVSSSGKYVAIVWPDIPSFAVYKASDWSVVDSGTGKLFAWDTCRDRYALVESALAPRMPLIVKGGSSKKAKEAAAAAAQAAAAAASAASAATVQVRILLDDGTAHVLQRSIDGRSEPVIGLHGGALLGVTYRTSRRISPLTATAISTVQSMPLSGFGGSGSSFASDDPFSSKEGPPQNFQLYSWETYQPVSGLLAQPEWTVWDQTVEYCAFAYQQYIVISSLRPQFRYLGDVSIPFATGAVWHRRQLFVATPTTIECVFVDAGVAAIDIETKKRKEEMKAREAQSRAVAEHGDLALITVEAPQVTASEKISLRPPMLQVVRLASFQHAPSIPPFIVPKQSKLDGDDSVFQKELDDRRYAEVAVAGGGVSVAVTRFPPEQKRPIGPLVVVGVRDGVLWLVDRYMCAHALSLSHPGIRCRCLAAYGDPVSAVKWATRLGREHHDDLAQFMLGMGYATEALHLPGISKRLEFDLAMQSNDLKRALACLLTMSNSRDVGQETAAADATDVTQILNLAVAKQAKQESLSDAVQGIVKFVKEFFDLIDAADATGQADIAREVLKRLAAAASVKGALHGQMLRGLALRLANHGELTRLSGLVTNLIAAGHGREAAFAAAVLGDNALMEKAWQDTGMLAEAVLHSQAHGRPSLRNLVIAWNKMLQKELDHTPTVKTDASAAFLASLEDPKLTSLGETEKKPPIEILPPGMPPLSAPPIVIKKSGTKPGLPNAAQASNGPIGAPMVQGATAPQGTPMFQGAPMAQGAPGAQGVPMNQSAAAPSQGTDEAKPSEATAADTATQVAAAPGSEEAKAAPGSEEATTALGTEEAAAAPVTDAASNSDPAAAPAPAADTNSAGAPGVTPVEAATSAPSTETPEATEKPASTEASPPPPPPPPAYESVV</sequence>